<dbReference type="EMBL" id="HBEM01014829">
    <property type="protein sequence ID" value="CAD8449882.1"/>
    <property type="molecule type" value="Transcribed_RNA"/>
</dbReference>
<dbReference type="AlphaFoldDB" id="A0A7S0DE98"/>
<organism evidence="1">
    <name type="scientific">Amorphochlora amoebiformis</name>
    <dbReference type="NCBI Taxonomy" id="1561963"/>
    <lineage>
        <taxon>Eukaryota</taxon>
        <taxon>Sar</taxon>
        <taxon>Rhizaria</taxon>
        <taxon>Cercozoa</taxon>
        <taxon>Chlorarachniophyceae</taxon>
        <taxon>Amorphochlora</taxon>
    </lineage>
</organism>
<protein>
    <submittedName>
        <fullName evidence="1">Uncharacterized protein</fullName>
    </submittedName>
</protein>
<gene>
    <name evidence="1" type="ORF">LAMO00422_LOCUS10222</name>
</gene>
<reference evidence="1" key="1">
    <citation type="submission" date="2021-01" db="EMBL/GenBank/DDBJ databases">
        <authorList>
            <person name="Corre E."/>
            <person name="Pelletier E."/>
            <person name="Niang G."/>
            <person name="Scheremetjew M."/>
            <person name="Finn R."/>
            <person name="Kale V."/>
            <person name="Holt S."/>
            <person name="Cochrane G."/>
            <person name="Meng A."/>
            <person name="Brown T."/>
            <person name="Cohen L."/>
        </authorList>
    </citation>
    <scope>NUCLEOTIDE SEQUENCE</scope>
    <source>
        <strain evidence="1">CCMP2058</strain>
    </source>
</reference>
<evidence type="ECO:0000313" key="1">
    <source>
        <dbReference type="EMBL" id="CAD8449882.1"/>
    </source>
</evidence>
<sequence length="109" mass="12043">MEKGEWVSTGLGRLVHYGDSDDEGEDNVEVILIDKDGNRFRNKRKRSGTKKTVGFLTASIVYKSLRASGKSIDESAFEALKELSPADRKLIPPMTNTLKETEGALNSLI</sequence>
<name>A0A7S0DE98_9EUKA</name>
<accession>A0A7S0DE98</accession>
<proteinExistence type="predicted"/>